<evidence type="ECO:0000256" key="1">
    <source>
        <dbReference type="ARBA" id="ARBA00005474"/>
    </source>
</evidence>
<dbReference type="AlphaFoldDB" id="A0A8T3AW69"/>
<dbReference type="Proteomes" id="UP000829196">
    <property type="component" value="Unassembled WGS sequence"/>
</dbReference>
<dbReference type="GO" id="GO:0045893">
    <property type="term" value="P:positive regulation of DNA-templated transcription"/>
    <property type="evidence" value="ECO:0007669"/>
    <property type="project" value="TreeGrafter"/>
</dbReference>
<evidence type="ECO:0000313" key="3">
    <source>
        <dbReference type="EMBL" id="KAI0498345.1"/>
    </source>
</evidence>
<proteinExistence type="inferred from homology"/>
<keyword evidence="4" id="KW-1185">Reference proteome</keyword>
<dbReference type="InterPro" id="IPR004883">
    <property type="entry name" value="LOB"/>
</dbReference>
<dbReference type="EMBL" id="JAGYWB010000015">
    <property type="protein sequence ID" value="KAI0498345.1"/>
    <property type="molecule type" value="Genomic_DNA"/>
</dbReference>
<dbReference type="SMR" id="A0A8T3AW69"/>
<protein>
    <recommendedName>
        <fullName evidence="2">LOB domain-containing protein</fullName>
    </recommendedName>
</protein>
<evidence type="ECO:0000313" key="4">
    <source>
        <dbReference type="Proteomes" id="UP000829196"/>
    </source>
</evidence>
<dbReference type="PROSITE" id="PS50891">
    <property type="entry name" value="LOB"/>
    <property type="match status" value="1"/>
</dbReference>
<gene>
    <name evidence="3" type="ORF">KFK09_021586</name>
</gene>
<dbReference type="GO" id="GO:0009755">
    <property type="term" value="P:hormone-mediated signaling pathway"/>
    <property type="evidence" value="ECO:0007669"/>
    <property type="project" value="TreeGrafter"/>
</dbReference>
<comment type="caution">
    <text evidence="3">The sequence shown here is derived from an EMBL/GenBank/DDBJ whole genome shotgun (WGS) entry which is preliminary data.</text>
</comment>
<comment type="similarity">
    <text evidence="1">Belongs to the LOB domain-containing protein family.</text>
</comment>
<feature type="domain" description="LOB" evidence="2">
    <location>
        <begin position="3"/>
        <end position="105"/>
    </location>
</feature>
<dbReference type="GO" id="GO:0005634">
    <property type="term" value="C:nucleus"/>
    <property type="evidence" value="ECO:0007669"/>
    <property type="project" value="TreeGrafter"/>
</dbReference>
<sequence>MASSCGACKFLRRKCADICIFAPHFSYEQAAAHFSAIHKVFGASNVSKLLSHLPEHHRAAAAVTVAYEALARIRDPVYGCVAHVIALQQQVVRLQEEVESLMAQLLCKSSSVTGSCAINGAEQYCFGGSNHSNELQVVYKEALDRLERCLFSEEDQISPEVSPAPASIDVPEDFPWR</sequence>
<reference evidence="3" key="1">
    <citation type="journal article" date="2022" name="Front. Genet.">
        <title>Chromosome-Scale Assembly of the Dendrobium nobile Genome Provides Insights Into the Molecular Mechanism of the Biosynthesis of the Medicinal Active Ingredient of Dendrobium.</title>
        <authorList>
            <person name="Xu Q."/>
            <person name="Niu S.-C."/>
            <person name="Li K.-L."/>
            <person name="Zheng P.-J."/>
            <person name="Zhang X.-J."/>
            <person name="Jia Y."/>
            <person name="Liu Y."/>
            <person name="Niu Y.-X."/>
            <person name="Yu L.-H."/>
            <person name="Chen D.-F."/>
            <person name="Zhang G.-Q."/>
        </authorList>
    </citation>
    <scope>NUCLEOTIDE SEQUENCE</scope>
    <source>
        <tissue evidence="3">Leaf</tissue>
    </source>
</reference>
<evidence type="ECO:0000259" key="2">
    <source>
        <dbReference type="PROSITE" id="PS50891"/>
    </source>
</evidence>
<name>A0A8T3AW69_DENNO</name>
<dbReference type="PANTHER" id="PTHR31529">
    <property type="entry name" value="LOB DOMAIN CONTAINING PROTEIN"/>
    <property type="match status" value="1"/>
</dbReference>
<accession>A0A8T3AW69</accession>
<dbReference type="OrthoDB" id="668748at2759"/>
<dbReference type="Pfam" id="PF03195">
    <property type="entry name" value="LOB"/>
    <property type="match status" value="1"/>
</dbReference>
<dbReference type="PANTHER" id="PTHR31529:SF23">
    <property type="entry name" value="LOB DOMAIN-CONTAINING PROTEIN 16"/>
    <property type="match status" value="1"/>
</dbReference>
<organism evidence="3 4">
    <name type="scientific">Dendrobium nobile</name>
    <name type="common">Orchid</name>
    <dbReference type="NCBI Taxonomy" id="94219"/>
    <lineage>
        <taxon>Eukaryota</taxon>
        <taxon>Viridiplantae</taxon>
        <taxon>Streptophyta</taxon>
        <taxon>Embryophyta</taxon>
        <taxon>Tracheophyta</taxon>
        <taxon>Spermatophyta</taxon>
        <taxon>Magnoliopsida</taxon>
        <taxon>Liliopsida</taxon>
        <taxon>Asparagales</taxon>
        <taxon>Orchidaceae</taxon>
        <taxon>Epidendroideae</taxon>
        <taxon>Malaxideae</taxon>
        <taxon>Dendrobiinae</taxon>
        <taxon>Dendrobium</taxon>
    </lineage>
</organism>